<dbReference type="Proteomes" id="UP000283616">
    <property type="component" value="Unassembled WGS sequence"/>
</dbReference>
<dbReference type="InterPro" id="IPR001296">
    <property type="entry name" value="Glyco_trans_1"/>
</dbReference>
<name>A0A415LVC6_BACT4</name>
<dbReference type="InterPro" id="IPR028098">
    <property type="entry name" value="Glyco_trans_4-like_N"/>
</dbReference>
<dbReference type="NCBIfam" id="TIGR04157">
    <property type="entry name" value="glyco_rSAM_CFB"/>
    <property type="match status" value="1"/>
</dbReference>
<dbReference type="Pfam" id="PF00534">
    <property type="entry name" value="Glycos_transf_1"/>
    <property type="match status" value="1"/>
</dbReference>
<dbReference type="GO" id="GO:0016757">
    <property type="term" value="F:glycosyltransferase activity"/>
    <property type="evidence" value="ECO:0007669"/>
    <property type="project" value="InterPro"/>
</dbReference>
<dbReference type="CDD" id="cd03801">
    <property type="entry name" value="GT4_PimA-like"/>
    <property type="match status" value="1"/>
</dbReference>
<dbReference type="InterPro" id="IPR020633">
    <property type="entry name" value="Thymidine_kinase_CS"/>
</dbReference>
<dbReference type="GO" id="GO:0005524">
    <property type="term" value="F:ATP binding"/>
    <property type="evidence" value="ECO:0007669"/>
    <property type="project" value="InterPro"/>
</dbReference>
<feature type="domain" description="Glycosyltransferase subfamily 4-like N-terminal" evidence="3">
    <location>
        <begin position="27"/>
        <end position="214"/>
    </location>
</feature>
<dbReference type="PANTHER" id="PTHR46401:SF2">
    <property type="entry name" value="GLYCOSYLTRANSFERASE WBBK-RELATED"/>
    <property type="match status" value="1"/>
</dbReference>
<dbReference type="GO" id="GO:0009103">
    <property type="term" value="P:lipopolysaccharide biosynthetic process"/>
    <property type="evidence" value="ECO:0007669"/>
    <property type="project" value="TreeGrafter"/>
</dbReference>
<dbReference type="RefSeq" id="WP_016269286.1">
    <property type="nucleotide sequence ID" value="NZ_CAXSVM010000075.1"/>
</dbReference>
<protein>
    <submittedName>
        <fullName evidence="4">TIGR04157 family glycosyltransferase</fullName>
    </submittedName>
</protein>
<organism evidence="4 5">
    <name type="scientific">Bacteroides thetaiotaomicron</name>
    <dbReference type="NCBI Taxonomy" id="818"/>
    <lineage>
        <taxon>Bacteria</taxon>
        <taxon>Pseudomonadati</taxon>
        <taxon>Bacteroidota</taxon>
        <taxon>Bacteroidia</taxon>
        <taxon>Bacteroidales</taxon>
        <taxon>Bacteroidaceae</taxon>
        <taxon>Bacteroides</taxon>
    </lineage>
</organism>
<dbReference type="Pfam" id="PF13439">
    <property type="entry name" value="Glyco_transf_4"/>
    <property type="match status" value="1"/>
</dbReference>
<dbReference type="SUPFAM" id="SSF53756">
    <property type="entry name" value="UDP-Glycosyltransferase/glycogen phosphorylase"/>
    <property type="match status" value="1"/>
</dbReference>
<evidence type="ECO:0000256" key="1">
    <source>
        <dbReference type="ARBA" id="ARBA00022679"/>
    </source>
</evidence>
<dbReference type="GO" id="GO:0004797">
    <property type="term" value="F:thymidine kinase activity"/>
    <property type="evidence" value="ECO:0007669"/>
    <property type="project" value="InterPro"/>
</dbReference>
<evidence type="ECO:0000313" key="5">
    <source>
        <dbReference type="Proteomes" id="UP000283616"/>
    </source>
</evidence>
<feature type="domain" description="Glycosyl transferase family 1" evidence="2">
    <location>
        <begin position="227"/>
        <end position="354"/>
    </location>
</feature>
<evidence type="ECO:0000313" key="4">
    <source>
        <dbReference type="EMBL" id="RHL54034.1"/>
    </source>
</evidence>
<comment type="caution">
    <text evidence="4">The sequence shown here is derived from an EMBL/GenBank/DDBJ whole genome shotgun (WGS) entry which is preliminary data.</text>
</comment>
<proteinExistence type="predicted"/>
<gene>
    <name evidence="4" type="ORF">DW011_21235</name>
</gene>
<sequence length="412" mass="47890">MEKWIEIIIAMKQIYLINTRNRAASYGIGTYINQLITCLCQTASLYLTVVELDSDEKEVTLVKQDNIRYLKFPQISSFLYNTYTDRYNRNVAYLLSLFVDEKIGCIFHFNYLHHASLARCIKSRFPEASIILTIHYFNWCLLLKGNTLLFREIIYGEKDERNDFEQMIYMDFLQDKSFLNGVDKVICLSQYTYKLLNNEYKIPDSKIVSMVNGIRLPDTLLNEQECENEKRKMAFGKDEKVILFVGRLDEIKGVSLIIQAFKGIREKLPDAHLLLVGDGNYDKYLPLCRDCFGKITFAGKVDKELLSVFYQISDVGVMASFHEQCSYVAIEMMAYGIPLVGTDTTGLKEMLEDECYISVEYIEGKKDLIMNALTENLLTVLSLNRHKRIRDQSWKYNIENVKLQLLSFYLGM</sequence>
<dbReference type="InterPro" id="IPR026419">
    <property type="entry name" value="Glyco_rSAM_CFB"/>
</dbReference>
<dbReference type="EMBL" id="QROV01000031">
    <property type="protein sequence ID" value="RHL54034.1"/>
    <property type="molecule type" value="Genomic_DNA"/>
</dbReference>
<accession>A0A415LVC6</accession>
<reference evidence="4 5" key="1">
    <citation type="submission" date="2018-08" db="EMBL/GenBank/DDBJ databases">
        <title>A genome reference for cultivated species of the human gut microbiota.</title>
        <authorList>
            <person name="Zou Y."/>
            <person name="Xue W."/>
            <person name="Luo G."/>
        </authorList>
    </citation>
    <scope>NUCLEOTIDE SEQUENCE [LARGE SCALE GENOMIC DNA]</scope>
    <source>
        <strain evidence="4 5">AF37-12</strain>
    </source>
</reference>
<keyword evidence="1 4" id="KW-0808">Transferase</keyword>
<dbReference type="Gene3D" id="3.40.50.2000">
    <property type="entry name" value="Glycogen Phosphorylase B"/>
    <property type="match status" value="2"/>
</dbReference>
<dbReference type="PANTHER" id="PTHR46401">
    <property type="entry name" value="GLYCOSYLTRANSFERASE WBBK-RELATED"/>
    <property type="match status" value="1"/>
</dbReference>
<evidence type="ECO:0000259" key="3">
    <source>
        <dbReference type="Pfam" id="PF13439"/>
    </source>
</evidence>
<dbReference type="AlphaFoldDB" id="A0A415LVC6"/>
<dbReference type="PROSITE" id="PS00603">
    <property type="entry name" value="TK_CELLULAR_TYPE"/>
    <property type="match status" value="1"/>
</dbReference>
<evidence type="ECO:0000259" key="2">
    <source>
        <dbReference type="Pfam" id="PF00534"/>
    </source>
</evidence>